<feature type="domain" description="Letm1 RBD" evidence="10">
    <location>
        <begin position="251"/>
        <end position="446"/>
    </location>
</feature>
<keyword evidence="6 9" id="KW-0472">Membrane</keyword>
<evidence type="ECO:0000256" key="3">
    <source>
        <dbReference type="ARBA" id="ARBA00022792"/>
    </source>
</evidence>
<feature type="region of interest" description="Disordered" evidence="8">
    <location>
        <begin position="479"/>
        <end position="550"/>
    </location>
</feature>
<dbReference type="Proteomes" id="UP001583193">
    <property type="component" value="Unassembled WGS sequence"/>
</dbReference>
<protein>
    <submittedName>
        <fullName evidence="11">LETM1 domain-containing protein ylh47</fullName>
    </submittedName>
</protein>
<evidence type="ECO:0000256" key="7">
    <source>
        <dbReference type="PROSITE-ProRule" id="PRU01094"/>
    </source>
</evidence>
<evidence type="ECO:0000256" key="1">
    <source>
        <dbReference type="ARBA" id="ARBA00004434"/>
    </source>
</evidence>
<keyword evidence="3" id="KW-0999">Mitochondrion inner membrane</keyword>
<feature type="transmembrane region" description="Helical" evidence="9">
    <location>
        <begin position="208"/>
        <end position="228"/>
    </location>
</feature>
<keyword evidence="12" id="KW-1185">Reference proteome</keyword>
<feature type="compositionally biased region" description="Low complexity" evidence="8">
    <location>
        <begin position="509"/>
        <end position="521"/>
    </location>
</feature>
<evidence type="ECO:0000313" key="11">
    <source>
        <dbReference type="EMBL" id="KAL1869502.1"/>
    </source>
</evidence>
<dbReference type="PROSITE" id="PS51758">
    <property type="entry name" value="LETM1_RBD"/>
    <property type="match status" value="1"/>
</dbReference>
<sequence>MRSARLVRGASVPRPNLSVRSRVPSALGAASAANLRLNGGRLPSHIQALAILVPHQRPYSTETSNSSNSSSSFPPPGFNAEQAKKPLSQQGEKDSQAASTKNAGQSVGSQSDSVAAKPVDEGKLAELEAAKAVSDAKKEKAVEEKKEKKLTIGQKIKKEIQHYWDGTKLLATEVKISTKLAMKMAAGYELSRRENRQLQRTVKDLGRLVPFSMFVIVPFAELLLPVALKLFPNMLPSTYEGQKSRDQKAMHLRSTRKEVASFLQNTLRETGLPVSAANAKKEEFTEFFRKIRSTGESPSPEDVVKVCKIFKDDLTLDNLSRPQLVAMCKYMNLNSFGTDAMLRYSIRHRMRQIKRDDRAIFYEGVDSLSVPELQMACASRGLRTHGVSPARLREDLSMWLDLRLKQGVPSTLLVLSNAYMYAQAGKDSEMASQIDALQAVLSSIPEELFHEIELEVHNAEGAATNKQRLEVIKEQQELIEEENERNAENEEKGVPPPKDIEDIDEDAKVAAADGKQAAEANEAVRDGEQAEQRDEQTEKVEEKKEQKEAK</sequence>
<evidence type="ECO:0000256" key="9">
    <source>
        <dbReference type="SAM" id="Phobius"/>
    </source>
</evidence>
<gene>
    <name evidence="11" type="primary">YLH47</name>
    <name evidence="11" type="ORF">Plec18167_007800</name>
</gene>
<dbReference type="PANTHER" id="PTHR14009:SF1">
    <property type="entry name" value="MITOCHONDRIAL PROTON_CALCIUM EXCHANGER PROTEIN"/>
    <property type="match status" value="1"/>
</dbReference>
<dbReference type="Pfam" id="PF07766">
    <property type="entry name" value="LETM1_RBD"/>
    <property type="match status" value="1"/>
</dbReference>
<keyword evidence="5 7" id="KW-0496">Mitochondrion</keyword>
<evidence type="ECO:0000256" key="4">
    <source>
        <dbReference type="ARBA" id="ARBA00022989"/>
    </source>
</evidence>
<evidence type="ECO:0000313" key="12">
    <source>
        <dbReference type="Proteomes" id="UP001583193"/>
    </source>
</evidence>
<feature type="region of interest" description="Disordered" evidence="8">
    <location>
        <begin position="59"/>
        <end position="116"/>
    </location>
</feature>
<feature type="compositionally biased region" description="Polar residues" evidence="8">
    <location>
        <begin position="96"/>
        <end position="113"/>
    </location>
</feature>
<proteinExistence type="predicted"/>
<organism evidence="11 12">
    <name type="scientific">Paecilomyces lecythidis</name>
    <dbReference type="NCBI Taxonomy" id="3004212"/>
    <lineage>
        <taxon>Eukaryota</taxon>
        <taxon>Fungi</taxon>
        <taxon>Dikarya</taxon>
        <taxon>Ascomycota</taxon>
        <taxon>Pezizomycotina</taxon>
        <taxon>Eurotiomycetes</taxon>
        <taxon>Eurotiomycetidae</taxon>
        <taxon>Eurotiales</taxon>
        <taxon>Thermoascaceae</taxon>
        <taxon>Paecilomyces</taxon>
    </lineage>
</organism>
<dbReference type="InterPro" id="IPR044202">
    <property type="entry name" value="LETM1/MDM38-like"/>
</dbReference>
<dbReference type="InterPro" id="IPR033122">
    <property type="entry name" value="LETM1-like_RBD"/>
</dbReference>
<comment type="caution">
    <text evidence="11">The sequence shown here is derived from an EMBL/GenBank/DDBJ whole genome shotgun (WGS) entry which is preliminary data.</text>
</comment>
<name>A0ABR3X1E7_9EURO</name>
<evidence type="ECO:0000256" key="5">
    <source>
        <dbReference type="ARBA" id="ARBA00023128"/>
    </source>
</evidence>
<keyword evidence="4 9" id="KW-1133">Transmembrane helix</keyword>
<evidence type="ECO:0000256" key="2">
    <source>
        <dbReference type="ARBA" id="ARBA00022692"/>
    </source>
</evidence>
<evidence type="ECO:0000256" key="6">
    <source>
        <dbReference type="ARBA" id="ARBA00023136"/>
    </source>
</evidence>
<feature type="compositionally biased region" description="Basic and acidic residues" evidence="8">
    <location>
        <begin position="484"/>
        <end position="493"/>
    </location>
</feature>
<dbReference type="EMBL" id="JAVDPF010000034">
    <property type="protein sequence ID" value="KAL1869502.1"/>
    <property type="molecule type" value="Genomic_DNA"/>
</dbReference>
<evidence type="ECO:0000256" key="8">
    <source>
        <dbReference type="SAM" id="MobiDB-lite"/>
    </source>
</evidence>
<evidence type="ECO:0000259" key="10">
    <source>
        <dbReference type="PROSITE" id="PS51758"/>
    </source>
</evidence>
<reference evidence="11 12" key="1">
    <citation type="journal article" date="2024" name="IMA Fungus">
        <title>IMA Genome - F19 : A genome assembly and annotation guide to empower mycologists, including annotated draft genome sequences of Ceratocystis pirilliformis, Diaporthe australafricana, Fusarium ophioides, Paecilomyces lecythidis, and Sporothrix stenoceras.</title>
        <authorList>
            <person name="Aylward J."/>
            <person name="Wilson A.M."/>
            <person name="Visagie C.M."/>
            <person name="Spraker J."/>
            <person name="Barnes I."/>
            <person name="Buitendag C."/>
            <person name="Ceriani C."/>
            <person name="Del Mar Angel L."/>
            <person name="du Plessis D."/>
            <person name="Fuchs T."/>
            <person name="Gasser K."/>
            <person name="Kramer D."/>
            <person name="Li W."/>
            <person name="Munsamy K."/>
            <person name="Piso A."/>
            <person name="Price J.L."/>
            <person name="Sonnekus B."/>
            <person name="Thomas C."/>
            <person name="van der Nest A."/>
            <person name="van Dijk A."/>
            <person name="van Heerden A."/>
            <person name="van Vuuren N."/>
            <person name="Yilmaz N."/>
            <person name="Duong T.A."/>
            <person name="van der Merwe N.A."/>
            <person name="Wingfield M.J."/>
            <person name="Wingfield B.D."/>
        </authorList>
    </citation>
    <scope>NUCLEOTIDE SEQUENCE [LARGE SCALE GENOMIC DNA]</scope>
    <source>
        <strain evidence="11 12">CMW 18167</strain>
    </source>
</reference>
<feature type="compositionally biased region" description="Basic and acidic residues" evidence="8">
    <location>
        <begin position="522"/>
        <end position="550"/>
    </location>
</feature>
<dbReference type="PANTHER" id="PTHR14009">
    <property type="entry name" value="LEUCINE ZIPPER-EF-HAND CONTAINING TRANSMEMBRANE PROTEIN"/>
    <property type="match status" value="1"/>
</dbReference>
<keyword evidence="2 9" id="KW-0812">Transmembrane</keyword>
<accession>A0ABR3X1E7</accession>
<comment type="subcellular location">
    <subcellularLocation>
        <location evidence="1">Mitochondrion inner membrane</location>
        <topology evidence="1">Single-pass membrane protein</topology>
    </subcellularLocation>
</comment>